<name>A0A4R2GZ59_9ACTN</name>
<dbReference type="AlphaFoldDB" id="A0A4R2GZ59"/>
<dbReference type="Proteomes" id="UP000294508">
    <property type="component" value="Unassembled WGS sequence"/>
</dbReference>
<reference evidence="1 2" key="1">
    <citation type="journal article" date="2015" name="Stand. Genomic Sci.">
        <title>Genomic Encyclopedia of Bacterial and Archaeal Type Strains, Phase III: the genomes of soil and plant-associated and newly described type strains.</title>
        <authorList>
            <person name="Whitman W.B."/>
            <person name="Woyke T."/>
            <person name="Klenk H.P."/>
            <person name="Zhou Y."/>
            <person name="Lilburn T.G."/>
            <person name="Beck B.J."/>
            <person name="De Vos P."/>
            <person name="Vandamme P."/>
            <person name="Eisen J.A."/>
            <person name="Garrity G."/>
            <person name="Hugenholtz P."/>
            <person name="Kyrpides N.C."/>
        </authorList>
    </citation>
    <scope>NUCLEOTIDE SEQUENCE [LARGE SCALE GENOMIC DNA]</scope>
    <source>
        <strain evidence="1 2">VKM Ac-2572</strain>
    </source>
</reference>
<dbReference type="EMBL" id="SLWN01000019">
    <property type="protein sequence ID" value="TCO16900.1"/>
    <property type="molecule type" value="Genomic_DNA"/>
</dbReference>
<proteinExistence type="predicted"/>
<gene>
    <name evidence="1" type="ORF">EV652_11989</name>
</gene>
<sequence length="29" mass="3181">MSVGQTLLTVRLGEHVVYARRVGLGQNLL</sequence>
<evidence type="ECO:0000313" key="2">
    <source>
        <dbReference type="Proteomes" id="UP000294508"/>
    </source>
</evidence>
<organism evidence="1 2">
    <name type="scientific">Kribbella steppae</name>
    <dbReference type="NCBI Taxonomy" id="2512223"/>
    <lineage>
        <taxon>Bacteria</taxon>
        <taxon>Bacillati</taxon>
        <taxon>Actinomycetota</taxon>
        <taxon>Actinomycetes</taxon>
        <taxon>Propionibacteriales</taxon>
        <taxon>Kribbellaceae</taxon>
        <taxon>Kribbella</taxon>
    </lineage>
</organism>
<evidence type="ECO:0000313" key="1">
    <source>
        <dbReference type="EMBL" id="TCO16900.1"/>
    </source>
</evidence>
<accession>A0A4R2GZ59</accession>
<comment type="caution">
    <text evidence="1">The sequence shown here is derived from an EMBL/GenBank/DDBJ whole genome shotgun (WGS) entry which is preliminary data.</text>
</comment>
<protein>
    <submittedName>
        <fullName evidence="1">Uncharacterized protein</fullName>
    </submittedName>
</protein>
<keyword evidence="2" id="KW-1185">Reference proteome</keyword>